<feature type="short sequence motif" description="LXXLL motif" evidence="7">
    <location>
        <begin position="189"/>
        <end position="193"/>
    </location>
</feature>
<dbReference type="InterPro" id="IPR005202">
    <property type="entry name" value="TF_GRAS"/>
</dbReference>
<dbReference type="Pfam" id="PF22922">
    <property type="entry name" value="GAF_NLP"/>
    <property type="match status" value="1"/>
</dbReference>
<evidence type="ECO:0000256" key="2">
    <source>
        <dbReference type="ARBA" id="ARBA00022771"/>
    </source>
</evidence>
<accession>A0A6J1BC83</accession>
<keyword evidence="2 6" id="KW-0863">Zinc-finger</keyword>
<sequence>MGSPVLVYLKACAQAFRDGNLKLADQLLDRIWNPATNELESLKAESVAKKRRRCAEVLVRRAYRLYPNIPFVYFPRPHRSICEKAILSAMMGKKRVHIIDFLQPNPDDWEDIIEDSSRGSGRPSSIRLSVVALPFLKNLYATAEETMLVNVDWEFKLVIGNGLGDVEASELEFRRTEDEIVIVRYVYKLNRLLAQPEAMERELLKLRQIKPEFVITVEQDANHNDFNFVDSLESILEESESVLNIYYYTWLAMCAVECDGMNGIERSETTMAQWRSLLHAAGFLPFPLNQSSTTGVFVQEENGCLVVSVEEWPPVIISAWKFTDSVHHSISIQGSHQNSLYNNVLQTFEVLTECFTLNRVAAVAEMYDLVQYVCLKYELPLGLTWTCWANVKQLPTEVMLDPYTKGTLFIQKPACYDNDEASHELMNTCERHQFVVEGQAIAGKLLQSNESLFVQDITELDERDYPFANAARKFGPRAALAISFCNPYVGDDVYVLEFYFPSSKKNLEEPELLKDRILHDLENIQKKFVRPRVVHGTAPVGVRGEAISNSTQEVKLALRNSLPVPASTTGHNLFNSNETRSLNTTGAMDRHHVGTDNIQDEQGAQIENRRAINSEMVKANGAISPVPRTKRRKLVSVVWEHFTRFRKNGLEWAKCNYCDKDLTGSSRSGTTHLKNHLERCSSKKVKFPAQSGGASEGNSSFDQERTRLEFAKTIIKNQCLLDAVEDESYKKILSTLQPTFQLQSRRIILSDINRLYKEEKEKLRQYFGQLDSNFSLTIEFWADDVRLNDYCCLVAYFIDGDWKLKKKIIAFKILEGFCTVSEIIRRSLSEWNISKKICSITVNSSVLKDGVVEQIKEYCLSGQAFLPSGGCYIRCTLIEDCLLEIDDLLLKIMKLKGYIFGIPWRRLNFSCFDLLDWVLRSRERLEQNNDNFE</sequence>
<keyword evidence="3" id="KW-0862">Zinc</keyword>
<name>A0A6J1BC83_9ROSI</name>
<evidence type="ECO:0000256" key="5">
    <source>
        <dbReference type="ARBA" id="ARBA00023163"/>
    </source>
</evidence>
<dbReference type="AlphaFoldDB" id="A0A6J1BC83"/>
<organism evidence="9 10">
    <name type="scientific">Herrania umbratica</name>
    <dbReference type="NCBI Taxonomy" id="108875"/>
    <lineage>
        <taxon>Eukaryota</taxon>
        <taxon>Viridiplantae</taxon>
        <taxon>Streptophyta</taxon>
        <taxon>Embryophyta</taxon>
        <taxon>Tracheophyta</taxon>
        <taxon>Spermatophyta</taxon>
        <taxon>Magnoliopsida</taxon>
        <taxon>eudicotyledons</taxon>
        <taxon>Gunneridae</taxon>
        <taxon>Pentapetalae</taxon>
        <taxon>rosids</taxon>
        <taxon>malvids</taxon>
        <taxon>Malvales</taxon>
        <taxon>Malvaceae</taxon>
        <taxon>Byttnerioideae</taxon>
        <taxon>Herrania</taxon>
    </lineage>
</organism>
<dbReference type="PROSITE" id="PS50808">
    <property type="entry name" value="ZF_BED"/>
    <property type="match status" value="1"/>
</dbReference>
<dbReference type="Pfam" id="PF03514">
    <property type="entry name" value="GRAS"/>
    <property type="match status" value="1"/>
</dbReference>
<comment type="similarity">
    <text evidence="7">Belongs to the GRAS family.</text>
</comment>
<dbReference type="GO" id="GO:0008270">
    <property type="term" value="F:zinc ion binding"/>
    <property type="evidence" value="ECO:0007669"/>
    <property type="project" value="UniProtKB-KW"/>
</dbReference>
<dbReference type="RefSeq" id="XP_021296860.1">
    <property type="nucleotide sequence ID" value="XM_021441185.1"/>
</dbReference>
<feature type="short sequence motif" description="VHIID" evidence="7">
    <location>
        <begin position="96"/>
        <end position="100"/>
    </location>
</feature>
<dbReference type="PANTHER" id="PTHR46481">
    <property type="entry name" value="ZINC FINGER BED DOMAIN-CONTAINING PROTEIN 4"/>
    <property type="match status" value="1"/>
</dbReference>
<feature type="region of interest" description="SAW" evidence="7">
    <location>
        <begin position="257"/>
        <end position="332"/>
    </location>
</feature>
<dbReference type="GeneID" id="110426093"/>
<dbReference type="Proteomes" id="UP000504621">
    <property type="component" value="Unplaced"/>
</dbReference>
<dbReference type="PROSITE" id="PS50985">
    <property type="entry name" value="GRAS"/>
    <property type="match status" value="1"/>
</dbReference>
<evidence type="ECO:0000256" key="3">
    <source>
        <dbReference type="ARBA" id="ARBA00022833"/>
    </source>
</evidence>
<evidence type="ECO:0000259" key="8">
    <source>
        <dbReference type="PROSITE" id="PS50808"/>
    </source>
</evidence>
<dbReference type="SMART" id="SM00614">
    <property type="entry name" value="ZnF_BED"/>
    <property type="match status" value="1"/>
</dbReference>
<evidence type="ECO:0000313" key="10">
    <source>
        <dbReference type="RefSeq" id="XP_021296860.1"/>
    </source>
</evidence>
<dbReference type="InterPro" id="IPR036236">
    <property type="entry name" value="Znf_C2H2_sf"/>
</dbReference>
<protein>
    <submittedName>
        <fullName evidence="10">Uncharacterized protein LOC110426093</fullName>
    </submittedName>
</protein>
<proteinExistence type="inferred from homology"/>
<comment type="caution">
    <text evidence="7">Lacks conserved residue(s) required for the propagation of feature annotation.</text>
</comment>
<dbReference type="Pfam" id="PF02892">
    <property type="entry name" value="zf-BED"/>
    <property type="match status" value="1"/>
</dbReference>
<evidence type="ECO:0000256" key="6">
    <source>
        <dbReference type="PROSITE-ProRule" id="PRU00027"/>
    </source>
</evidence>
<evidence type="ECO:0000256" key="1">
    <source>
        <dbReference type="ARBA" id="ARBA00022723"/>
    </source>
</evidence>
<gene>
    <name evidence="10" type="primary">LOC110426093</name>
</gene>
<evidence type="ECO:0000256" key="4">
    <source>
        <dbReference type="ARBA" id="ARBA00023015"/>
    </source>
</evidence>
<dbReference type="InterPro" id="IPR055081">
    <property type="entry name" value="NLP1-9_GAF"/>
</dbReference>
<dbReference type="InterPro" id="IPR003656">
    <property type="entry name" value="Znf_BED"/>
</dbReference>
<dbReference type="InterPro" id="IPR052035">
    <property type="entry name" value="ZnF_BED_domain_contain"/>
</dbReference>
<evidence type="ECO:0000256" key="7">
    <source>
        <dbReference type="PROSITE-ProRule" id="PRU01191"/>
    </source>
</evidence>
<dbReference type="SUPFAM" id="SSF57667">
    <property type="entry name" value="beta-beta-alpha zinc fingers"/>
    <property type="match status" value="1"/>
</dbReference>
<dbReference type="SUPFAM" id="SSF53098">
    <property type="entry name" value="Ribonuclease H-like"/>
    <property type="match status" value="1"/>
</dbReference>
<dbReference type="OrthoDB" id="812756at2759"/>
<dbReference type="InterPro" id="IPR012337">
    <property type="entry name" value="RNaseH-like_sf"/>
</dbReference>
<reference evidence="10" key="1">
    <citation type="submission" date="2025-08" db="UniProtKB">
        <authorList>
            <consortium name="RefSeq"/>
        </authorList>
    </citation>
    <scope>IDENTIFICATION</scope>
    <source>
        <tissue evidence="10">Leaf</tissue>
    </source>
</reference>
<keyword evidence="9" id="KW-1185">Reference proteome</keyword>
<keyword evidence="1" id="KW-0479">Metal-binding</keyword>
<evidence type="ECO:0000313" key="9">
    <source>
        <dbReference type="Proteomes" id="UP000504621"/>
    </source>
</evidence>
<feature type="domain" description="BED-type" evidence="8">
    <location>
        <begin position="633"/>
        <end position="687"/>
    </location>
</feature>
<keyword evidence="4" id="KW-0805">Transcription regulation</keyword>
<dbReference type="GO" id="GO:0003677">
    <property type="term" value="F:DNA binding"/>
    <property type="evidence" value="ECO:0007669"/>
    <property type="project" value="InterPro"/>
</dbReference>
<dbReference type="PANTHER" id="PTHR46481:SF11">
    <property type="entry name" value="ZINC FINGER BED DOMAIN-CONTAINING PROTEIN RICESLEEPER 2-LIKE"/>
    <property type="match status" value="1"/>
</dbReference>
<keyword evidence="5" id="KW-0804">Transcription</keyword>